<comment type="caution">
    <text evidence="1">The sequence shown here is derived from an EMBL/GenBank/DDBJ whole genome shotgun (WGS) entry which is preliminary data.</text>
</comment>
<dbReference type="RefSeq" id="WP_122201582.1">
    <property type="nucleotide sequence ID" value="NZ_CABJFV010000007.1"/>
</dbReference>
<reference evidence="1 2" key="1">
    <citation type="submission" date="2018-08" db="EMBL/GenBank/DDBJ databases">
        <title>A genome reference for cultivated species of the human gut microbiota.</title>
        <authorList>
            <person name="Zou Y."/>
            <person name="Xue W."/>
            <person name="Luo G."/>
        </authorList>
    </citation>
    <scope>NUCLEOTIDE SEQUENCE [LARGE SCALE GENOMIC DNA]</scope>
    <source>
        <strain evidence="1 2">AM40-30BH</strain>
    </source>
</reference>
<accession>A0A413VN68</accession>
<sequence>MQTKKKNPVLLLLFAGLFYGSFITAQTYSLDSQAEEFYVNQIQRLDSICTVSDSDKKILREYFVSYLLNNADPKWSFQLAMSHVTTNSLCYLTLFKDDMMLEVNRHTYQDILELQSFVSENDTCFDTFIPFIRHKNEELALLRSIYVTNDSLFTQKSRPILSRYDMQVKNFTSFHFHLSKNYDIVLKYRLPLQLTDSQTDSIVDCGKELKKYMIRNTNYDHWKHERTNLRKILSEKQYDMFLTFKHWSRSYQAGLYYWDALKKQDSNAGMDSAQVVRDVTNYHVERSKLFDMYAYDDREKYNLLAGELYRNYCPVAVRRVNEAINREKNYQGSYTW</sequence>
<proteinExistence type="predicted"/>
<organism evidence="1 2">
    <name type="scientific">Bacteroides nordii</name>
    <dbReference type="NCBI Taxonomy" id="291645"/>
    <lineage>
        <taxon>Bacteria</taxon>
        <taxon>Pseudomonadati</taxon>
        <taxon>Bacteroidota</taxon>
        <taxon>Bacteroidia</taxon>
        <taxon>Bacteroidales</taxon>
        <taxon>Bacteroidaceae</taxon>
        <taxon>Bacteroides</taxon>
    </lineage>
</organism>
<evidence type="ECO:0000313" key="2">
    <source>
        <dbReference type="Proteomes" id="UP000284379"/>
    </source>
</evidence>
<dbReference type="AlphaFoldDB" id="A0A413VN68"/>
<name>A0A413VN68_9BACE</name>
<protein>
    <submittedName>
        <fullName evidence="1">Uncharacterized protein</fullName>
    </submittedName>
</protein>
<gene>
    <name evidence="1" type="ORF">DW888_11530</name>
</gene>
<dbReference type="Proteomes" id="UP000284379">
    <property type="component" value="Unassembled WGS sequence"/>
</dbReference>
<dbReference type="EMBL" id="QSGO01000007">
    <property type="protein sequence ID" value="RHB35068.1"/>
    <property type="molecule type" value="Genomic_DNA"/>
</dbReference>
<evidence type="ECO:0000313" key="1">
    <source>
        <dbReference type="EMBL" id="RHB35068.1"/>
    </source>
</evidence>